<name>A0A4Y7XC16_9GAMM</name>
<accession>A0A4Y7XC16</accession>
<keyword evidence="2" id="KW-1185">Reference proteome</keyword>
<dbReference type="InterPro" id="IPR036390">
    <property type="entry name" value="WH_DNA-bd_sf"/>
</dbReference>
<dbReference type="RefSeq" id="WP_134244445.1">
    <property type="nucleotide sequence ID" value="NZ_SNTY01000026.1"/>
</dbReference>
<evidence type="ECO:0000313" key="1">
    <source>
        <dbReference type="EMBL" id="TEU26481.1"/>
    </source>
</evidence>
<evidence type="ECO:0000313" key="2">
    <source>
        <dbReference type="Proteomes" id="UP000297834"/>
    </source>
</evidence>
<comment type="caution">
    <text evidence="1">The sequence shown here is derived from an EMBL/GenBank/DDBJ whole genome shotgun (WGS) entry which is preliminary data.</text>
</comment>
<reference evidence="1 2" key="1">
    <citation type="submission" date="2019-03" db="EMBL/GenBank/DDBJ databases">
        <title>Alkanindiges illinoisensis: a potential pathogenic isolated from ascites of a gastric cancer patient with abdominal metastasis.</title>
        <authorList>
            <person name="Hu X."/>
            <person name="Yang B."/>
            <person name="Yan X."/>
            <person name="Lin L."/>
            <person name="Zhao H."/>
            <person name="Zhou F."/>
            <person name="Su B."/>
            <person name="Chen J."/>
            <person name="Rui Y."/>
            <person name="Wang Q."/>
            <person name="Zheng L."/>
        </authorList>
    </citation>
    <scope>NUCLEOTIDE SEQUENCE [LARGE SCALE GENOMIC DNA]</scope>
    <source>
        <strain evidence="1 2">NFYY 23406</strain>
    </source>
</reference>
<dbReference type="SUPFAM" id="SSF46785">
    <property type="entry name" value="Winged helix' DNA-binding domain"/>
    <property type="match status" value="1"/>
</dbReference>
<sequence length="212" mass="24434">MKIEHEICLALSQLTSAERALIHVLVDHPHALQPQIILSTAELLDHLNSHFAATYQLWPVIDALATKPLFFCATRLHPHFIKFFCFSHHQLSLDQLTLRIGLSSVLQGHLAEIQQAFNSKLIENLAHLKTPTAKILYLYIDRGAKIQQFNIPEILAMFQIEHLSSYHRLDNLKQFILQPAIKEVKKLYFPSLTATYPTYNNLYLLLKFNQTL</sequence>
<organism evidence="1 2">
    <name type="scientific">Alkanindiges illinoisensis</name>
    <dbReference type="NCBI Taxonomy" id="197183"/>
    <lineage>
        <taxon>Bacteria</taxon>
        <taxon>Pseudomonadati</taxon>
        <taxon>Pseudomonadota</taxon>
        <taxon>Gammaproteobacteria</taxon>
        <taxon>Moraxellales</taxon>
        <taxon>Moraxellaceae</taxon>
        <taxon>Alkanindiges</taxon>
    </lineage>
</organism>
<proteinExistence type="predicted"/>
<protein>
    <submittedName>
        <fullName evidence="1">RepB family plasmid replication initiator protein</fullName>
    </submittedName>
</protein>
<dbReference type="Proteomes" id="UP000297834">
    <property type="component" value="Unassembled WGS sequence"/>
</dbReference>
<dbReference type="AlphaFoldDB" id="A0A4Y7XC16"/>
<dbReference type="EMBL" id="SNTY01000026">
    <property type="protein sequence ID" value="TEU26481.1"/>
    <property type="molecule type" value="Genomic_DNA"/>
</dbReference>
<dbReference type="OrthoDB" id="6717159at2"/>
<gene>
    <name evidence="1" type="ORF">E2B99_08060</name>
</gene>